<proteinExistence type="inferred from homology"/>
<gene>
    <name evidence="14" type="ORF">V1264_021260</name>
</gene>
<evidence type="ECO:0000256" key="6">
    <source>
        <dbReference type="ARBA" id="ARBA00023098"/>
    </source>
</evidence>
<evidence type="ECO:0000256" key="1">
    <source>
        <dbReference type="ARBA" id="ARBA00005189"/>
    </source>
</evidence>
<protein>
    <recommendedName>
        <fullName evidence="13">Phosphatidylserine decarboxylase proenzyme, mitochondrial</fullName>
        <ecNumber evidence="13">4.1.1.65</ecNumber>
    </recommendedName>
    <component>
        <recommendedName>
            <fullName evidence="13">Phosphatidylserine decarboxylase beta chain</fullName>
        </recommendedName>
    </component>
    <component>
        <recommendedName>
            <fullName evidence="13">Phosphatidylserine decarboxylase alpha chain</fullName>
        </recommendedName>
    </component>
</protein>
<dbReference type="EMBL" id="JBAMIC010004070">
    <property type="protein sequence ID" value="KAK7087179.1"/>
    <property type="molecule type" value="Genomic_DNA"/>
</dbReference>
<evidence type="ECO:0000256" key="10">
    <source>
        <dbReference type="ARBA" id="ARBA00023264"/>
    </source>
</evidence>
<dbReference type="InterPro" id="IPR033177">
    <property type="entry name" value="PSD-B"/>
</dbReference>
<feature type="topological domain" description="Mitochondrial matrix" evidence="13">
    <location>
        <begin position="1"/>
        <end position="87"/>
    </location>
</feature>
<feature type="topological domain" description="Mitochondrial intermembrane" evidence="13">
    <location>
        <begin position="107"/>
        <end position="431"/>
    </location>
</feature>
<comment type="cofactor">
    <cofactor evidence="13">
        <name>pyruvate</name>
        <dbReference type="ChEBI" id="CHEBI:15361"/>
    </cofactor>
    <text evidence="13">Binds 1 pyruvoyl group covalently per subunit.</text>
</comment>
<evidence type="ECO:0000256" key="7">
    <source>
        <dbReference type="ARBA" id="ARBA00023136"/>
    </source>
</evidence>
<keyword evidence="6 13" id="KW-0443">Lipid metabolism</keyword>
<keyword evidence="7 13" id="KW-0472">Membrane</keyword>
<keyword evidence="2 13" id="KW-0444">Lipid biosynthesis</keyword>
<dbReference type="Proteomes" id="UP001374579">
    <property type="component" value="Unassembled WGS sequence"/>
</dbReference>
<keyword evidence="8 13" id="KW-0594">Phospholipid biosynthesis</keyword>
<evidence type="ECO:0000313" key="14">
    <source>
        <dbReference type="EMBL" id="KAK7087179.1"/>
    </source>
</evidence>
<name>A0AAN9AI02_9CAEN</name>
<evidence type="ECO:0000256" key="9">
    <source>
        <dbReference type="ARBA" id="ARBA00023239"/>
    </source>
</evidence>
<evidence type="ECO:0000256" key="5">
    <source>
        <dbReference type="ARBA" id="ARBA00022989"/>
    </source>
</evidence>
<comment type="caution">
    <text evidence="14">The sequence shown here is derived from an EMBL/GenBank/DDBJ whole genome shotgun (WGS) entry which is preliminary data.</text>
</comment>
<evidence type="ECO:0000256" key="11">
    <source>
        <dbReference type="ARBA" id="ARBA00023317"/>
    </source>
</evidence>
<feature type="active site" description="Charge relay system; for autoendoproteolytic cleavage activity" evidence="13">
    <location>
        <position position="215"/>
    </location>
</feature>
<dbReference type="AlphaFoldDB" id="A0AAN9AI02"/>
<dbReference type="PANTHER" id="PTHR10067:SF6">
    <property type="entry name" value="PHOSPHATIDYLSERINE DECARBOXYLASE PROENZYME, MITOCHONDRIAL"/>
    <property type="match status" value="1"/>
</dbReference>
<dbReference type="InterPro" id="IPR033661">
    <property type="entry name" value="PSD_type1_euk"/>
</dbReference>
<dbReference type="GO" id="GO:0006646">
    <property type="term" value="P:phosphatidylethanolamine biosynthetic process"/>
    <property type="evidence" value="ECO:0007669"/>
    <property type="project" value="UniProtKB-UniRule"/>
</dbReference>
<feature type="modified residue" description="Pyruvic acid (Ser); by autocatalysis" evidence="13">
    <location>
        <position position="399"/>
    </location>
</feature>
<keyword evidence="4 13" id="KW-0210">Decarboxylase</keyword>
<keyword evidence="13" id="KW-0865">Zymogen</keyword>
<keyword evidence="13" id="KW-0496">Mitochondrion</keyword>
<comment type="subcellular location">
    <molecule>Phosphatidylserine decarboxylase beta chain</molecule>
    <subcellularLocation>
        <location evidence="13">Mitochondrion inner membrane</location>
        <topology evidence="13">Single-pass membrane protein</topology>
        <orientation evidence="13">Intermembrane side</orientation>
    </subcellularLocation>
</comment>
<accession>A0AAN9AI02</accession>
<comment type="catalytic activity">
    <reaction evidence="13">
        <text>a 1,2-diacyl-sn-glycero-3-phospho-L-serine + H(+) = a 1,2-diacyl-sn-glycero-3-phosphoethanolamine + CO2</text>
        <dbReference type="Rhea" id="RHEA:20828"/>
        <dbReference type="ChEBI" id="CHEBI:15378"/>
        <dbReference type="ChEBI" id="CHEBI:16526"/>
        <dbReference type="ChEBI" id="CHEBI:57262"/>
        <dbReference type="ChEBI" id="CHEBI:64612"/>
        <dbReference type="EC" id="4.1.1.65"/>
    </reaction>
</comment>
<evidence type="ECO:0000256" key="3">
    <source>
        <dbReference type="ARBA" id="ARBA00022692"/>
    </source>
</evidence>
<dbReference type="HAMAP" id="MF_03208">
    <property type="entry name" value="PS_decarb_PSD_B_type1_euk"/>
    <property type="match status" value="1"/>
</dbReference>
<dbReference type="Pfam" id="PF02666">
    <property type="entry name" value="PS_Dcarbxylase"/>
    <property type="match status" value="1"/>
</dbReference>
<feature type="active site" description="Charge relay system; for autoendoproteolytic cleavage activity" evidence="13">
    <location>
        <position position="399"/>
    </location>
</feature>
<dbReference type="GO" id="GO:0004609">
    <property type="term" value="F:phosphatidylserine decarboxylase activity"/>
    <property type="evidence" value="ECO:0007669"/>
    <property type="project" value="UniProtKB-UniRule"/>
</dbReference>
<feature type="site" description="Cleavage (non-hydrolytic); by autocatalysis" evidence="13">
    <location>
        <begin position="398"/>
        <end position="399"/>
    </location>
</feature>
<keyword evidence="10 13" id="KW-1208">Phospholipid metabolism</keyword>
<keyword evidence="11 13" id="KW-0670">Pyruvate</keyword>
<dbReference type="InterPro" id="IPR003817">
    <property type="entry name" value="PS_Dcarbxylase"/>
</dbReference>
<evidence type="ECO:0000256" key="12">
    <source>
        <dbReference type="ARBA" id="ARBA00045136"/>
    </source>
</evidence>
<evidence type="ECO:0000256" key="2">
    <source>
        <dbReference type="ARBA" id="ARBA00022516"/>
    </source>
</evidence>
<keyword evidence="13" id="KW-0999">Mitochondrion inner membrane</keyword>
<dbReference type="PANTHER" id="PTHR10067">
    <property type="entry name" value="PHOSPHATIDYLSERINE DECARBOXYLASE"/>
    <property type="match status" value="1"/>
</dbReference>
<sequence>MTTGTTLSSWVSSEQLGLGSHPTWLYSALLMAVIVGGMRTTRRGMLQLLQVCCGELWCKMWLLSPLPIVALIRKSGLPTSVRRQLKWLFRLVLKMLLGKKHVQVTTTTASTRRIGARGKHSLRNKKRLNNTVTLYRKMPLKAISRLWGRFNQIELPIFLRKPLLGLYIWMFGCNLDEAEIEDLRHYKNLGEFFRRELKSHVRPIDDDHVLTSPADGKILYYGKVENGILEQVKGVTYSLRGFLGPQTWHGAQANDINHMSDYEYQQQLELNPDNDLFHCIIYLAPGDYHRFHSPTHWNVVHRRHFPGELLSVNPGVARWIQGLFNFNERAVYTGKWEHGFFSMCAVGATNVGSIKIYCDEDLETNTHHKHQDGVYFDKTFSSAVDVPKGSMFGEFNLGSTLVLIFEAPKGFDFKIHEGKKIKYGEPLGTSP</sequence>
<dbReference type="EC" id="4.1.1.65" evidence="13"/>
<organism evidence="14 15">
    <name type="scientific">Littorina saxatilis</name>
    <dbReference type="NCBI Taxonomy" id="31220"/>
    <lineage>
        <taxon>Eukaryota</taxon>
        <taxon>Metazoa</taxon>
        <taxon>Spiralia</taxon>
        <taxon>Lophotrochozoa</taxon>
        <taxon>Mollusca</taxon>
        <taxon>Gastropoda</taxon>
        <taxon>Caenogastropoda</taxon>
        <taxon>Littorinimorpha</taxon>
        <taxon>Littorinoidea</taxon>
        <taxon>Littorinidae</taxon>
        <taxon>Littorina</taxon>
    </lineage>
</organism>
<comment type="subcellular location">
    <molecule>Phosphatidylserine decarboxylase alpha chain</molecule>
    <subcellularLocation>
        <location evidence="13">Mitochondrion inner membrane</location>
        <topology evidence="13">Peripheral membrane protein</topology>
        <orientation evidence="13">Intermembrane side</orientation>
    </subcellularLocation>
    <text evidence="13">Anchored to the mitochondrial inner membrane through its interaction with the integral membrane beta chain.</text>
</comment>
<comment type="PTM">
    <text evidence="13">Is synthesized initially as an inactive proenzyme. Formation of the active enzyme involves a self-maturation process in which the active site pyruvoyl group is generated from an internal serine residue via an autocatalytic post-translational modification. Two non-identical subunits are generated from the proenzyme in this reaction, and the pyruvate is formed at the N-terminus of the alpha chain, which is derived from the carboxyl end of the proenzyme. The autoendoproteolytic cleavage occurs by a canonical serine protease mechanism, in which the side chain hydroxyl group of the serine supplies its oxygen atom to form the C-terminus of the beta chain, while the remainder of the serine residue undergoes an oxidative deamination to produce ammonia and the pyruvoyl prosthetic group on the alpha chain. During this reaction, the Ser that is part of the protease active site of the proenzyme becomes the pyruvoyl prosthetic group, which constitutes an essential element of the active site of the mature decarboxylase.</text>
</comment>
<keyword evidence="9 13" id="KW-0456">Lyase</keyword>
<keyword evidence="15" id="KW-1185">Reference proteome</keyword>
<comment type="pathway">
    <text evidence="1">Lipid metabolism.</text>
</comment>
<comment type="similarity">
    <text evidence="13">Belongs to the phosphatidylserine decarboxylase family. PSD-B subfamily. Eukaryotic type I sub-subfamily.</text>
</comment>
<dbReference type="GO" id="GO:0016540">
    <property type="term" value="P:protein autoprocessing"/>
    <property type="evidence" value="ECO:0007669"/>
    <property type="project" value="UniProtKB-UniRule"/>
</dbReference>
<feature type="active site" description="Charge relay system; for autoendoproteolytic cleavage activity" evidence="13">
    <location>
        <position position="292"/>
    </location>
</feature>
<dbReference type="GO" id="GO:0005743">
    <property type="term" value="C:mitochondrial inner membrane"/>
    <property type="evidence" value="ECO:0007669"/>
    <property type="project" value="UniProtKB-SubCell"/>
</dbReference>
<evidence type="ECO:0000256" key="8">
    <source>
        <dbReference type="ARBA" id="ARBA00023209"/>
    </source>
</evidence>
<dbReference type="NCBIfam" id="TIGR00163">
    <property type="entry name" value="PS_decarb"/>
    <property type="match status" value="1"/>
</dbReference>
<evidence type="ECO:0000313" key="15">
    <source>
        <dbReference type="Proteomes" id="UP001374579"/>
    </source>
</evidence>
<evidence type="ECO:0000256" key="13">
    <source>
        <dbReference type="HAMAP-Rule" id="MF_03208"/>
    </source>
</evidence>
<feature type="chain" id="PRO_5042649559" description="Phosphatidylserine decarboxylase beta chain" evidence="13">
    <location>
        <begin position="1"/>
        <end position="398"/>
    </location>
</feature>
<reference evidence="14 15" key="1">
    <citation type="submission" date="2024-02" db="EMBL/GenBank/DDBJ databases">
        <title>Chromosome-scale genome assembly of the rough periwinkle Littorina saxatilis.</title>
        <authorList>
            <person name="De Jode A."/>
            <person name="Faria R."/>
            <person name="Formenti G."/>
            <person name="Sims Y."/>
            <person name="Smith T.P."/>
            <person name="Tracey A."/>
            <person name="Wood J.M.D."/>
            <person name="Zagrodzka Z.B."/>
            <person name="Johannesson K."/>
            <person name="Butlin R.K."/>
            <person name="Leder E.H."/>
        </authorList>
    </citation>
    <scope>NUCLEOTIDE SEQUENCE [LARGE SCALE GENOMIC DNA]</scope>
    <source>
        <strain evidence="14">Snail1</strain>
        <tissue evidence="14">Muscle</tissue>
    </source>
</reference>
<feature type="chain" id="PRO_5042649558" description="Phosphatidylserine decarboxylase alpha chain" evidence="13">
    <location>
        <begin position="399"/>
        <end position="431"/>
    </location>
</feature>
<comment type="function">
    <text evidence="12">Catalyzes the formation of phosphatidylethanolamine (PtdEtn) from phosphatidylserine (PtdSer). Plays a central role in phospholipid metabolism and in the interorganelle trafficking of phosphatidylserine. May be involved in lipid droplet biogenesis at the endoplasmic reticulum membrane.</text>
</comment>
<comment type="subunit">
    <text evidence="13">Heterodimer of a large membrane-associated beta subunit and a small pyruvoyl-containing alpha subunit.</text>
</comment>
<keyword evidence="3 13" id="KW-0812">Transmembrane</keyword>
<comment type="pathway">
    <text evidence="13">Phospholipid metabolism; phosphatidylethanolamine biosynthesis; phosphatidylethanolamine from CDP-diacylglycerol: step 2/2.</text>
</comment>
<keyword evidence="5 13" id="KW-1133">Transmembrane helix</keyword>
<evidence type="ECO:0000256" key="4">
    <source>
        <dbReference type="ARBA" id="ARBA00022793"/>
    </source>
</evidence>
<feature type="active site" description="Schiff-base intermediate with substrate; via pyruvic acid; for decarboxylase activity" evidence="13">
    <location>
        <position position="399"/>
    </location>
</feature>